<dbReference type="AlphaFoldDB" id="A0AAV9H1D9"/>
<feature type="domain" description="DUF7726" evidence="2">
    <location>
        <begin position="221"/>
        <end position="303"/>
    </location>
</feature>
<feature type="region of interest" description="Disordered" evidence="1">
    <location>
        <begin position="1"/>
        <end position="28"/>
    </location>
</feature>
<organism evidence="3 4">
    <name type="scientific">Podospora aff. communis PSN243</name>
    <dbReference type="NCBI Taxonomy" id="3040156"/>
    <lineage>
        <taxon>Eukaryota</taxon>
        <taxon>Fungi</taxon>
        <taxon>Dikarya</taxon>
        <taxon>Ascomycota</taxon>
        <taxon>Pezizomycotina</taxon>
        <taxon>Sordariomycetes</taxon>
        <taxon>Sordariomycetidae</taxon>
        <taxon>Sordariales</taxon>
        <taxon>Podosporaceae</taxon>
        <taxon>Podospora</taxon>
    </lineage>
</organism>
<comment type="caution">
    <text evidence="3">The sequence shown here is derived from an EMBL/GenBank/DDBJ whole genome shotgun (WGS) entry which is preliminary data.</text>
</comment>
<evidence type="ECO:0000259" key="2">
    <source>
        <dbReference type="Pfam" id="PF24852"/>
    </source>
</evidence>
<reference evidence="3" key="2">
    <citation type="submission" date="2023-05" db="EMBL/GenBank/DDBJ databases">
        <authorList>
            <consortium name="Lawrence Berkeley National Laboratory"/>
            <person name="Steindorff A."/>
            <person name="Hensen N."/>
            <person name="Bonometti L."/>
            <person name="Westerberg I."/>
            <person name="Brannstrom I.O."/>
            <person name="Guillou S."/>
            <person name="Cros-Aarteil S."/>
            <person name="Calhoun S."/>
            <person name="Haridas S."/>
            <person name="Kuo A."/>
            <person name="Mondo S."/>
            <person name="Pangilinan J."/>
            <person name="Riley R."/>
            <person name="Labutti K."/>
            <person name="Andreopoulos B."/>
            <person name="Lipzen A."/>
            <person name="Chen C."/>
            <person name="Yanf M."/>
            <person name="Daum C."/>
            <person name="Ng V."/>
            <person name="Clum A."/>
            <person name="Ohm R."/>
            <person name="Martin F."/>
            <person name="Silar P."/>
            <person name="Natvig D."/>
            <person name="Lalanne C."/>
            <person name="Gautier V."/>
            <person name="Ament-Velasquez S.L."/>
            <person name="Kruys A."/>
            <person name="Hutchinson M.I."/>
            <person name="Powell A.J."/>
            <person name="Barry K."/>
            <person name="Miller A.N."/>
            <person name="Grigoriev I.V."/>
            <person name="Debuchy R."/>
            <person name="Gladieux P."/>
            <person name="Thoren M.H."/>
            <person name="Johannesson H."/>
        </authorList>
    </citation>
    <scope>NUCLEOTIDE SEQUENCE</scope>
    <source>
        <strain evidence="3">PSN243</strain>
    </source>
</reference>
<dbReference type="EMBL" id="MU865916">
    <property type="protein sequence ID" value="KAK4454571.1"/>
    <property type="molecule type" value="Genomic_DNA"/>
</dbReference>
<accession>A0AAV9H1D9</accession>
<gene>
    <name evidence="3" type="ORF">QBC34DRAFT_433511</name>
</gene>
<feature type="compositionally biased region" description="Polar residues" evidence="1">
    <location>
        <begin position="15"/>
        <end position="28"/>
    </location>
</feature>
<dbReference type="PANTHER" id="PTHR42339:SF1">
    <property type="entry name" value="HISTONE H1"/>
    <property type="match status" value="1"/>
</dbReference>
<proteinExistence type="predicted"/>
<reference evidence="3" key="1">
    <citation type="journal article" date="2023" name="Mol. Phylogenet. Evol.">
        <title>Genome-scale phylogeny and comparative genomics of the fungal order Sordariales.</title>
        <authorList>
            <person name="Hensen N."/>
            <person name="Bonometti L."/>
            <person name="Westerberg I."/>
            <person name="Brannstrom I.O."/>
            <person name="Guillou S."/>
            <person name="Cros-Aarteil S."/>
            <person name="Calhoun S."/>
            <person name="Haridas S."/>
            <person name="Kuo A."/>
            <person name="Mondo S."/>
            <person name="Pangilinan J."/>
            <person name="Riley R."/>
            <person name="LaButti K."/>
            <person name="Andreopoulos B."/>
            <person name="Lipzen A."/>
            <person name="Chen C."/>
            <person name="Yan M."/>
            <person name="Daum C."/>
            <person name="Ng V."/>
            <person name="Clum A."/>
            <person name="Steindorff A."/>
            <person name="Ohm R.A."/>
            <person name="Martin F."/>
            <person name="Silar P."/>
            <person name="Natvig D.O."/>
            <person name="Lalanne C."/>
            <person name="Gautier V."/>
            <person name="Ament-Velasquez S.L."/>
            <person name="Kruys A."/>
            <person name="Hutchinson M.I."/>
            <person name="Powell A.J."/>
            <person name="Barry K."/>
            <person name="Miller A.N."/>
            <person name="Grigoriev I.V."/>
            <person name="Debuchy R."/>
            <person name="Gladieux P."/>
            <person name="Hiltunen Thoren M."/>
            <person name="Johannesson H."/>
        </authorList>
    </citation>
    <scope>NUCLEOTIDE SEQUENCE</scope>
    <source>
        <strain evidence="3">PSN243</strain>
    </source>
</reference>
<keyword evidence="4" id="KW-1185">Reference proteome</keyword>
<feature type="domain" description="DUF7726" evidence="2">
    <location>
        <begin position="93"/>
        <end position="163"/>
    </location>
</feature>
<dbReference type="InterPro" id="IPR056143">
    <property type="entry name" value="DUF7726"/>
</dbReference>
<dbReference type="GO" id="GO:0003677">
    <property type="term" value="F:DNA binding"/>
    <property type="evidence" value="ECO:0007669"/>
    <property type="project" value="InterPro"/>
</dbReference>
<dbReference type="PANTHER" id="PTHR42339">
    <property type="entry name" value="HISTONE H1"/>
    <property type="match status" value="1"/>
</dbReference>
<protein>
    <recommendedName>
        <fullName evidence="2">DUF7726 domain-containing protein</fullName>
    </recommendedName>
</protein>
<evidence type="ECO:0000313" key="3">
    <source>
        <dbReference type="EMBL" id="KAK4454571.1"/>
    </source>
</evidence>
<dbReference type="InterPro" id="IPR010982">
    <property type="entry name" value="Lambda_DNA-bd_dom_sf"/>
</dbReference>
<dbReference type="Proteomes" id="UP001321760">
    <property type="component" value="Unassembled WGS sequence"/>
</dbReference>
<name>A0AAV9H1D9_9PEZI</name>
<dbReference type="Pfam" id="PF24852">
    <property type="entry name" value="DUF7726"/>
    <property type="match status" value="2"/>
</dbReference>
<sequence>MNPNPSSRAPLGALPTTTNRTALPSGSTTAMPLTTILNWKPNPANNENAPLPTLPYSKGPVVLAPISATAQPQKRKSLDQEPAALDINVEDLPIDQNCDQVRRKINRFLDSGEMTKTAFANEIGVSMKSLNNFLSEHGAYKGSGSSSYDLAWAFFKERELRGVAMPKKKVAKTTAASAASGTAAAAAAATPAAKGAFAFGNSSGLDLSTVVLEGEDTDSVPVFDSCDEIRRKINAHMKNPNVTQAQFCRDILAQLHSPAKPKSIQGSQLQRFRGMKGADAGAGSLVFYGAYVFFEKIRIKEGKSKTKHRLAMEETWPEGFEREGRRGGYWCLGNERPVMDKLGKVSFY</sequence>
<evidence type="ECO:0000313" key="4">
    <source>
        <dbReference type="Proteomes" id="UP001321760"/>
    </source>
</evidence>
<dbReference type="Gene3D" id="1.10.260.40">
    <property type="entry name" value="lambda repressor-like DNA-binding domains"/>
    <property type="match status" value="1"/>
</dbReference>
<evidence type="ECO:0000256" key="1">
    <source>
        <dbReference type="SAM" id="MobiDB-lite"/>
    </source>
</evidence>